<evidence type="ECO:0000313" key="2">
    <source>
        <dbReference type="Proteomes" id="UP001595916"/>
    </source>
</evidence>
<evidence type="ECO:0000313" key="1">
    <source>
        <dbReference type="EMBL" id="MFC4803773.1"/>
    </source>
</evidence>
<keyword evidence="2" id="KW-1185">Reference proteome</keyword>
<sequence length="68" mass="8149">MMYLDERTLPTYLQRDIEEYQKALKNNNRLDANELWCEVYGSINSAQHGYEITKEVADYLRKKYLGLE</sequence>
<protein>
    <submittedName>
        <fullName evidence="1">Uncharacterized protein</fullName>
    </submittedName>
</protein>
<dbReference type="RefSeq" id="WP_379787233.1">
    <property type="nucleotide sequence ID" value="NZ_JBHSHL010000005.1"/>
</dbReference>
<name>A0ABV9QHQ8_9FIRM</name>
<organism evidence="1 2">
    <name type="scientific">Filifactor villosus</name>
    <dbReference type="NCBI Taxonomy" id="29374"/>
    <lineage>
        <taxon>Bacteria</taxon>
        <taxon>Bacillati</taxon>
        <taxon>Bacillota</taxon>
        <taxon>Clostridia</taxon>
        <taxon>Peptostreptococcales</taxon>
        <taxon>Filifactoraceae</taxon>
        <taxon>Filifactor</taxon>
    </lineage>
</organism>
<gene>
    <name evidence="1" type="ORF">ACFO4R_01635</name>
</gene>
<reference evidence="2" key="1">
    <citation type="journal article" date="2019" name="Int. J. Syst. Evol. Microbiol.">
        <title>The Global Catalogue of Microorganisms (GCM) 10K type strain sequencing project: providing services to taxonomists for standard genome sequencing and annotation.</title>
        <authorList>
            <consortium name="The Broad Institute Genomics Platform"/>
            <consortium name="The Broad Institute Genome Sequencing Center for Infectious Disease"/>
            <person name="Wu L."/>
            <person name="Ma J."/>
        </authorList>
    </citation>
    <scope>NUCLEOTIDE SEQUENCE [LARGE SCALE GENOMIC DNA]</scope>
    <source>
        <strain evidence="2">CCUG 46385</strain>
    </source>
</reference>
<comment type="caution">
    <text evidence="1">The sequence shown here is derived from an EMBL/GenBank/DDBJ whole genome shotgun (WGS) entry which is preliminary data.</text>
</comment>
<accession>A0ABV9QHQ8</accession>
<proteinExistence type="predicted"/>
<dbReference type="Proteomes" id="UP001595916">
    <property type="component" value="Unassembled WGS sequence"/>
</dbReference>
<dbReference type="EMBL" id="JBHSHL010000005">
    <property type="protein sequence ID" value="MFC4803773.1"/>
    <property type="molecule type" value="Genomic_DNA"/>
</dbReference>